<name>A0ACC3A559_9EURO</name>
<gene>
    <name evidence="1" type="primary">LSM6</name>
    <name evidence="1" type="ORF">H2198_005605</name>
</gene>
<protein>
    <submittedName>
        <fullName evidence="1">U4/U6-U5 snRNP complex subunit lsm6</fullName>
    </submittedName>
</protein>
<keyword evidence="2" id="KW-1185">Reference proteome</keyword>
<evidence type="ECO:0000313" key="1">
    <source>
        <dbReference type="EMBL" id="KAJ9655515.1"/>
    </source>
</evidence>
<dbReference type="EMBL" id="JAPDRQ010000094">
    <property type="protein sequence ID" value="KAJ9655515.1"/>
    <property type="molecule type" value="Genomic_DNA"/>
</dbReference>
<evidence type="ECO:0000313" key="2">
    <source>
        <dbReference type="Proteomes" id="UP001172386"/>
    </source>
</evidence>
<organism evidence="1 2">
    <name type="scientific">Neophaeococcomyces mojaviensis</name>
    <dbReference type="NCBI Taxonomy" id="3383035"/>
    <lineage>
        <taxon>Eukaryota</taxon>
        <taxon>Fungi</taxon>
        <taxon>Dikarya</taxon>
        <taxon>Ascomycota</taxon>
        <taxon>Pezizomycotina</taxon>
        <taxon>Eurotiomycetes</taxon>
        <taxon>Chaetothyriomycetidae</taxon>
        <taxon>Chaetothyriales</taxon>
        <taxon>Chaetothyriales incertae sedis</taxon>
        <taxon>Neophaeococcomyces</taxon>
    </lineage>
</organism>
<accession>A0ACC3A559</accession>
<sequence>MENHNSGDSKDPASFLSSIIGASVTVKLNSGVVYKGELQSVDGYMNIALEKCREYVNGQLRRSYGDAFVRGNNVLYISSEQALGKRYFYVVGVFNLENYK</sequence>
<reference evidence="1" key="1">
    <citation type="submission" date="2022-10" db="EMBL/GenBank/DDBJ databases">
        <title>Culturing micro-colonial fungi from biological soil crusts in the Mojave desert and describing Neophaeococcomyces mojavensis, and introducing the new genera and species Taxawa tesnikishii.</title>
        <authorList>
            <person name="Kurbessoian T."/>
            <person name="Stajich J.E."/>
        </authorList>
    </citation>
    <scope>NUCLEOTIDE SEQUENCE</scope>
    <source>
        <strain evidence="1">JES_112</strain>
    </source>
</reference>
<dbReference type="Proteomes" id="UP001172386">
    <property type="component" value="Unassembled WGS sequence"/>
</dbReference>
<proteinExistence type="predicted"/>
<comment type="caution">
    <text evidence="1">The sequence shown here is derived from an EMBL/GenBank/DDBJ whole genome shotgun (WGS) entry which is preliminary data.</text>
</comment>